<dbReference type="PANTHER" id="PTHR22605:SF1">
    <property type="entry name" value="RZ-TYPE DOMAIN-CONTAINING PROTEIN"/>
    <property type="match status" value="1"/>
</dbReference>
<gene>
    <name evidence="1" type="ORF">RhiirC2_317702</name>
</gene>
<organism evidence="1 2">
    <name type="scientific">Rhizophagus irregularis</name>
    <dbReference type="NCBI Taxonomy" id="588596"/>
    <lineage>
        <taxon>Eukaryota</taxon>
        <taxon>Fungi</taxon>
        <taxon>Fungi incertae sedis</taxon>
        <taxon>Mucoromycota</taxon>
        <taxon>Glomeromycotina</taxon>
        <taxon>Glomeromycetes</taxon>
        <taxon>Glomerales</taxon>
        <taxon>Glomeraceae</taxon>
        <taxon>Rhizophagus</taxon>
    </lineage>
</organism>
<reference evidence="1 2" key="2">
    <citation type="submission" date="2017-10" db="EMBL/GenBank/DDBJ databases">
        <title>Extensive intraspecific genome diversity in a model arbuscular mycorrhizal fungus.</title>
        <authorList>
            <person name="Chen E.C.H."/>
            <person name="Morin E."/>
            <person name="Baudet D."/>
            <person name="Noel J."/>
            <person name="Ndikumana S."/>
            <person name="Charron P."/>
            <person name="St-Onge C."/>
            <person name="Giorgi J."/>
            <person name="Grigoriev I.V."/>
            <person name="Roux C."/>
            <person name="Martin F.M."/>
            <person name="Corradi N."/>
        </authorList>
    </citation>
    <scope>NUCLEOTIDE SEQUENCE [LARGE SCALE GENOMIC DNA]</scope>
    <source>
        <strain evidence="1 2">C2</strain>
    </source>
</reference>
<proteinExistence type="predicted"/>
<evidence type="ECO:0000313" key="2">
    <source>
        <dbReference type="Proteomes" id="UP000233469"/>
    </source>
</evidence>
<dbReference type="Proteomes" id="UP000233469">
    <property type="component" value="Unassembled WGS sequence"/>
</dbReference>
<dbReference type="AlphaFoldDB" id="A0A2N1P0Q6"/>
<evidence type="ECO:0000313" key="1">
    <source>
        <dbReference type="EMBL" id="PKK79747.1"/>
    </source>
</evidence>
<protein>
    <recommendedName>
        <fullName evidence="3">ATPase AAA-type core domain-containing protein</fullName>
    </recommendedName>
</protein>
<dbReference type="GO" id="GO:0004842">
    <property type="term" value="F:ubiquitin-protein transferase activity"/>
    <property type="evidence" value="ECO:0007669"/>
    <property type="project" value="InterPro"/>
</dbReference>
<evidence type="ECO:0008006" key="3">
    <source>
        <dbReference type="Google" id="ProtNLM"/>
    </source>
</evidence>
<sequence>MYFRKLAQVYLIPHQGSSSSTSEGIIKVFEKANKFQETTSKQFPVASVVLLDEVGLAETSPFNPLKVLHSLLEPSYPATGPTVSVIGISNWRLDYC</sequence>
<comment type="caution">
    <text evidence="1">The sequence shown here is derived from an EMBL/GenBank/DDBJ whole genome shotgun (WGS) entry which is preliminary data.</text>
</comment>
<dbReference type="PANTHER" id="PTHR22605">
    <property type="entry name" value="RZ-TYPE DOMAIN-CONTAINING PROTEIN"/>
    <property type="match status" value="1"/>
</dbReference>
<reference evidence="1 2" key="1">
    <citation type="submission" date="2016-04" db="EMBL/GenBank/DDBJ databases">
        <title>Genome analyses suggest a sexual origin of heterokaryosis in a supposedly ancient asexual fungus.</title>
        <authorList>
            <person name="Ropars J."/>
            <person name="Sedzielewska K."/>
            <person name="Noel J."/>
            <person name="Charron P."/>
            <person name="Farinelli L."/>
            <person name="Marton T."/>
            <person name="Kruger M."/>
            <person name="Pelin A."/>
            <person name="Brachmann A."/>
            <person name="Corradi N."/>
        </authorList>
    </citation>
    <scope>NUCLEOTIDE SEQUENCE [LARGE SCALE GENOMIC DNA]</scope>
    <source>
        <strain evidence="1 2">C2</strain>
    </source>
</reference>
<name>A0A2N1P0Q6_9GLOM</name>
<dbReference type="GO" id="GO:0016887">
    <property type="term" value="F:ATP hydrolysis activity"/>
    <property type="evidence" value="ECO:0007669"/>
    <property type="project" value="InterPro"/>
</dbReference>
<accession>A0A2N1P0Q6</accession>
<dbReference type="InterPro" id="IPR031248">
    <property type="entry name" value="RNF213"/>
</dbReference>
<dbReference type="EMBL" id="LLXL01000034">
    <property type="protein sequence ID" value="PKK79747.1"/>
    <property type="molecule type" value="Genomic_DNA"/>
</dbReference>